<keyword evidence="1" id="KW-1133">Transmembrane helix</keyword>
<gene>
    <name evidence="2" type="ORF">SAMN05421829_11199</name>
</gene>
<accession>A0A1N6Z535</accession>
<keyword evidence="1" id="KW-0812">Transmembrane</keyword>
<sequence>MHTRTVGEIKDPSLRQGPAFAAHRLVLYVAFAALLIDLLIR</sequence>
<dbReference type="STRING" id="34027.SAMN05421829_11199"/>
<proteinExistence type="predicted"/>
<organism evidence="2 3">
    <name type="scientific">Aromatoleum tolulyticum</name>
    <dbReference type="NCBI Taxonomy" id="34027"/>
    <lineage>
        <taxon>Bacteria</taxon>
        <taxon>Pseudomonadati</taxon>
        <taxon>Pseudomonadota</taxon>
        <taxon>Betaproteobacteria</taxon>
        <taxon>Rhodocyclales</taxon>
        <taxon>Rhodocyclaceae</taxon>
        <taxon>Aromatoleum</taxon>
    </lineage>
</organism>
<keyword evidence="1" id="KW-0472">Membrane</keyword>
<evidence type="ECO:0000313" key="2">
    <source>
        <dbReference type="EMBL" id="SIR21851.1"/>
    </source>
</evidence>
<dbReference type="EMBL" id="FTMD01000011">
    <property type="protein sequence ID" value="SIR21851.1"/>
    <property type="molecule type" value="Genomic_DNA"/>
</dbReference>
<dbReference type="AlphaFoldDB" id="A0A1N6Z535"/>
<reference evidence="3" key="1">
    <citation type="submission" date="2017-01" db="EMBL/GenBank/DDBJ databases">
        <authorList>
            <person name="Varghese N."/>
            <person name="Submissions S."/>
        </authorList>
    </citation>
    <scope>NUCLEOTIDE SEQUENCE [LARGE SCALE GENOMIC DNA]</scope>
    <source>
        <strain evidence="3">ATCC 51758</strain>
    </source>
</reference>
<dbReference type="Proteomes" id="UP000186819">
    <property type="component" value="Unassembled WGS sequence"/>
</dbReference>
<name>A0A1N6Z535_9RHOO</name>
<keyword evidence="3" id="KW-1185">Reference proteome</keyword>
<feature type="transmembrane region" description="Helical" evidence="1">
    <location>
        <begin position="20"/>
        <end position="40"/>
    </location>
</feature>
<protein>
    <submittedName>
        <fullName evidence="2">Uncharacterized protein</fullName>
    </submittedName>
</protein>
<evidence type="ECO:0000313" key="3">
    <source>
        <dbReference type="Proteomes" id="UP000186819"/>
    </source>
</evidence>
<dbReference type="RefSeq" id="WP_280174126.1">
    <property type="nucleotide sequence ID" value="NZ_FTMD01000011.1"/>
</dbReference>
<evidence type="ECO:0000256" key="1">
    <source>
        <dbReference type="SAM" id="Phobius"/>
    </source>
</evidence>